<dbReference type="GO" id="GO:0005886">
    <property type="term" value="C:plasma membrane"/>
    <property type="evidence" value="ECO:0007669"/>
    <property type="project" value="UniProtKB-SubCell"/>
</dbReference>
<evidence type="ECO:0000256" key="19">
    <source>
        <dbReference type="ARBA" id="ARBA00048679"/>
    </source>
</evidence>
<keyword evidence="5" id="KW-0597">Phosphoprotein</keyword>
<dbReference type="PROSITE" id="PS51257">
    <property type="entry name" value="PROKAR_LIPOPROTEIN"/>
    <property type="match status" value="1"/>
</dbReference>
<dbReference type="EMBL" id="JBEDUW010000007">
    <property type="protein sequence ID" value="KAK9910387.1"/>
    <property type="molecule type" value="Genomic_DNA"/>
</dbReference>
<dbReference type="Gene3D" id="3.30.200.20">
    <property type="entry name" value="Phosphorylase Kinase, domain 1"/>
    <property type="match status" value="1"/>
</dbReference>
<dbReference type="AlphaFoldDB" id="A0AAW1VU77"/>
<dbReference type="InterPro" id="IPR051564">
    <property type="entry name" value="LRR_receptor-like_kinase"/>
</dbReference>
<protein>
    <recommendedName>
        <fullName evidence="2">non-specific serine/threonine protein kinase</fullName>
        <ecNumber evidence="2">2.7.11.1</ecNumber>
    </recommendedName>
</protein>
<feature type="transmembrane region" description="Helical" evidence="20">
    <location>
        <begin position="12"/>
        <end position="42"/>
    </location>
</feature>
<keyword evidence="8 20" id="KW-0812">Transmembrane</keyword>
<evidence type="ECO:0000313" key="23">
    <source>
        <dbReference type="Proteomes" id="UP001457282"/>
    </source>
</evidence>
<dbReference type="InterPro" id="IPR008271">
    <property type="entry name" value="Ser/Thr_kinase_AS"/>
</dbReference>
<keyword evidence="12" id="KW-0418">Kinase</keyword>
<evidence type="ECO:0000256" key="11">
    <source>
        <dbReference type="ARBA" id="ARBA00022741"/>
    </source>
</evidence>
<dbReference type="SUPFAM" id="SSF56112">
    <property type="entry name" value="Protein kinase-like (PK-like)"/>
    <property type="match status" value="1"/>
</dbReference>
<keyword evidence="9" id="KW-0732">Signal</keyword>
<evidence type="ECO:0000256" key="4">
    <source>
        <dbReference type="ARBA" id="ARBA00022527"/>
    </source>
</evidence>
<comment type="subcellular location">
    <subcellularLocation>
        <location evidence="1">Cell membrane</location>
        <topology evidence="1">Single-pass membrane protein</topology>
    </subcellularLocation>
</comment>
<evidence type="ECO:0000256" key="3">
    <source>
        <dbReference type="ARBA" id="ARBA00022475"/>
    </source>
</evidence>
<keyword evidence="23" id="KW-1185">Reference proteome</keyword>
<dbReference type="PROSITE" id="PS00108">
    <property type="entry name" value="PROTEIN_KINASE_ST"/>
    <property type="match status" value="1"/>
</dbReference>
<evidence type="ECO:0000256" key="16">
    <source>
        <dbReference type="ARBA" id="ARBA00023170"/>
    </source>
</evidence>
<dbReference type="InterPro" id="IPR011009">
    <property type="entry name" value="Kinase-like_dom_sf"/>
</dbReference>
<evidence type="ECO:0000256" key="1">
    <source>
        <dbReference type="ARBA" id="ARBA00004162"/>
    </source>
</evidence>
<keyword evidence="16" id="KW-0675">Receptor</keyword>
<evidence type="ECO:0000256" key="15">
    <source>
        <dbReference type="ARBA" id="ARBA00023136"/>
    </source>
</evidence>
<evidence type="ECO:0000313" key="22">
    <source>
        <dbReference type="EMBL" id="KAK9910387.1"/>
    </source>
</evidence>
<keyword evidence="11" id="KW-0547">Nucleotide-binding</keyword>
<dbReference type="SMART" id="SM00220">
    <property type="entry name" value="S_TKc"/>
    <property type="match status" value="1"/>
</dbReference>
<evidence type="ECO:0000256" key="2">
    <source>
        <dbReference type="ARBA" id="ARBA00012513"/>
    </source>
</evidence>
<dbReference type="GO" id="GO:0005524">
    <property type="term" value="F:ATP binding"/>
    <property type="evidence" value="ECO:0007669"/>
    <property type="project" value="UniProtKB-KW"/>
</dbReference>
<accession>A0AAW1VU77</accession>
<keyword evidence="4" id="KW-0723">Serine/threonine-protein kinase</keyword>
<proteinExistence type="predicted"/>
<keyword evidence="14 20" id="KW-1133">Transmembrane helix</keyword>
<dbReference type="PROSITE" id="PS50011">
    <property type="entry name" value="PROTEIN_KINASE_DOM"/>
    <property type="match status" value="1"/>
</dbReference>
<evidence type="ECO:0000256" key="14">
    <source>
        <dbReference type="ARBA" id="ARBA00022989"/>
    </source>
</evidence>
<dbReference type="PANTHER" id="PTHR48055">
    <property type="entry name" value="LEUCINE-RICH REPEAT RECEPTOR PROTEIN KINASE EMS1"/>
    <property type="match status" value="1"/>
</dbReference>
<comment type="catalytic activity">
    <reaction evidence="19">
        <text>L-seryl-[protein] + ATP = O-phospho-L-seryl-[protein] + ADP + H(+)</text>
        <dbReference type="Rhea" id="RHEA:17989"/>
        <dbReference type="Rhea" id="RHEA-COMP:9863"/>
        <dbReference type="Rhea" id="RHEA-COMP:11604"/>
        <dbReference type="ChEBI" id="CHEBI:15378"/>
        <dbReference type="ChEBI" id="CHEBI:29999"/>
        <dbReference type="ChEBI" id="CHEBI:30616"/>
        <dbReference type="ChEBI" id="CHEBI:83421"/>
        <dbReference type="ChEBI" id="CHEBI:456216"/>
        <dbReference type="EC" id="2.7.11.1"/>
    </reaction>
</comment>
<dbReference type="FunFam" id="1.10.510.10:FF:000358">
    <property type="entry name" value="Putative leucine-rich repeat receptor-like serine/threonine-protein kinase"/>
    <property type="match status" value="1"/>
</dbReference>
<keyword evidence="7" id="KW-0808">Transferase</keyword>
<comment type="catalytic activity">
    <reaction evidence="18">
        <text>L-threonyl-[protein] + ATP = O-phospho-L-threonyl-[protein] + ADP + H(+)</text>
        <dbReference type="Rhea" id="RHEA:46608"/>
        <dbReference type="Rhea" id="RHEA-COMP:11060"/>
        <dbReference type="Rhea" id="RHEA-COMP:11605"/>
        <dbReference type="ChEBI" id="CHEBI:15378"/>
        <dbReference type="ChEBI" id="CHEBI:30013"/>
        <dbReference type="ChEBI" id="CHEBI:30616"/>
        <dbReference type="ChEBI" id="CHEBI:61977"/>
        <dbReference type="ChEBI" id="CHEBI:456216"/>
        <dbReference type="EC" id="2.7.11.1"/>
    </reaction>
</comment>
<keyword evidence="15 20" id="KW-0472">Membrane</keyword>
<keyword evidence="13" id="KW-0067">ATP-binding</keyword>
<dbReference type="Proteomes" id="UP001457282">
    <property type="component" value="Unassembled WGS sequence"/>
</dbReference>
<reference evidence="22 23" key="1">
    <citation type="journal article" date="2023" name="G3 (Bethesda)">
        <title>A chromosome-length genome assembly and annotation of blackberry (Rubus argutus, cv. 'Hillquist').</title>
        <authorList>
            <person name="Bruna T."/>
            <person name="Aryal R."/>
            <person name="Dudchenko O."/>
            <person name="Sargent D.J."/>
            <person name="Mead D."/>
            <person name="Buti M."/>
            <person name="Cavallini A."/>
            <person name="Hytonen T."/>
            <person name="Andres J."/>
            <person name="Pham M."/>
            <person name="Weisz D."/>
            <person name="Mascagni F."/>
            <person name="Usai G."/>
            <person name="Natali L."/>
            <person name="Bassil N."/>
            <person name="Fernandez G.E."/>
            <person name="Lomsadze A."/>
            <person name="Armour M."/>
            <person name="Olukolu B."/>
            <person name="Poorten T."/>
            <person name="Britton C."/>
            <person name="Davik J."/>
            <person name="Ashrafi H."/>
            <person name="Aiden E.L."/>
            <person name="Borodovsky M."/>
            <person name="Worthington M."/>
        </authorList>
    </citation>
    <scope>NUCLEOTIDE SEQUENCE [LARGE SCALE GENOMIC DNA]</scope>
    <source>
        <strain evidence="22">PI 553951</strain>
    </source>
</reference>
<evidence type="ECO:0000256" key="8">
    <source>
        <dbReference type="ARBA" id="ARBA00022692"/>
    </source>
</evidence>
<evidence type="ECO:0000256" key="12">
    <source>
        <dbReference type="ARBA" id="ARBA00022777"/>
    </source>
</evidence>
<keyword evidence="3" id="KW-1003">Cell membrane</keyword>
<dbReference type="InterPro" id="IPR000719">
    <property type="entry name" value="Prot_kinase_dom"/>
</dbReference>
<sequence length="386" mass="42450">MGVLVLKLLLIYSVFNAVFIFSCSLFGFALLGIVMVLSFSLLRKKRKPTELSLSGNSAFQVSYATLLKATDGFSSTNLIDVGAFGSVYKGTLAEDGVTVAVKVFNMLHRGSSKSFIVECEVLRNIRHRNLVKILTACSSIDFHGNDFKALVYEFMDNGSLEEWLHPSTRLEEVIEAPKVLSIVQRLDIAIDVASALDYLHNHCEIRIVHCDLKPSNVLLDNELTGHVSDFGLARFPSKLTNNVSGNQSSSIGIRGSIGYAAPEYGMGSEVSTYGDVYSFGILLLEMFTMKRPTDNMFTDGWNLHKFVKTALPERVLEIVDSLLLEGITNIVDEAPNQSSVRAQKIEECLNLIFGIGIACSVESPTNRKEISDVPSELYSIKEGLLG</sequence>
<evidence type="ECO:0000256" key="20">
    <source>
        <dbReference type="SAM" id="Phobius"/>
    </source>
</evidence>
<dbReference type="Pfam" id="PF07714">
    <property type="entry name" value="PK_Tyr_Ser-Thr"/>
    <property type="match status" value="1"/>
</dbReference>
<dbReference type="GO" id="GO:0004674">
    <property type="term" value="F:protein serine/threonine kinase activity"/>
    <property type="evidence" value="ECO:0007669"/>
    <property type="project" value="UniProtKB-KW"/>
</dbReference>
<evidence type="ECO:0000259" key="21">
    <source>
        <dbReference type="PROSITE" id="PS50011"/>
    </source>
</evidence>
<dbReference type="EC" id="2.7.11.1" evidence="2"/>
<organism evidence="22 23">
    <name type="scientific">Rubus argutus</name>
    <name type="common">Southern blackberry</name>
    <dbReference type="NCBI Taxonomy" id="59490"/>
    <lineage>
        <taxon>Eukaryota</taxon>
        <taxon>Viridiplantae</taxon>
        <taxon>Streptophyta</taxon>
        <taxon>Embryophyta</taxon>
        <taxon>Tracheophyta</taxon>
        <taxon>Spermatophyta</taxon>
        <taxon>Magnoliopsida</taxon>
        <taxon>eudicotyledons</taxon>
        <taxon>Gunneridae</taxon>
        <taxon>Pentapetalae</taxon>
        <taxon>rosids</taxon>
        <taxon>fabids</taxon>
        <taxon>Rosales</taxon>
        <taxon>Rosaceae</taxon>
        <taxon>Rosoideae</taxon>
        <taxon>Rosoideae incertae sedis</taxon>
        <taxon>Rubus</taxon>
    </lineage>
</organism>
<dbReference type="InterPro" id="IPR001245">
    <property type="entry name" value="Ser-Thr/Tyr_kinase_cat_dom"/>
</dbReference>
<evidence type="ECO:0000256" key="7">
    <source>
        <dbReference type="ARBA" id="ARBA00022679"/>
    </source>
</evidence>
<dbReference type="FunFam" id="3.30.200.20:FF:000432">
    <property type="entry name" value="LRR receptor-like serine/threonine-protein kinase EFR"/>
    <property type="match status" value="1"/>
</dbReference>
<name>A0AAW1VU77_RUBAR</name>
<evidence type="ECO:0000256" key="13">
    <source>
        <dbReference type="ARBA" id="ARBA00022840"/>
    </source>
</evidence>
<evidence type="ECO:0000256" key="18">
    <source>
        <dbReference type="ARBA" id="ARBA00047899"/>
    </source>
</evidence>
<dbReference type="PANTHER" id="PTHR48055:SF55">
    <property type="entry name" value="PROTEIN KINASE DOMAIN-CONTAINING PROTEIN"/>
    <property type="match status" value="1"/>
</dbReference>
<evidence type="ECO:0000256" key="17">
    <source>
        <dbReference type="ARBA" id="ARBA00023180"/>
    </source>
</evidence>
<keyword evidence="10" id="KW-0677">Repeat</keyword>
<feature type="domain" description="Protein kinase" evidence="21">
    <location>
        <begin position="73"/>
        <end position="353"/>
    </location>
</feature>
<keyword evidence="6" id="KW-0433">Leucine-rich repeat</keyword>
<dbReference type="Gene3D" id="1.10.510.10">
    <property type="entry name" value="Transferase(Phosphotransferase) domain 1"/>
    <property type="match status" value="1"/>
</dbReference>
<keyword evidence="17" id="KW-0325">Glycoprotein</keyword>
<comment type="caution">
    <text evidence="22">The sequence shown here is derived from an EMBL/GenBank/DDBJ whole genome shotgun (WGS) entry which is preliminary data.</text>
</comment>
<evidence type="ECO:0000256" key="10">
    <source>
        <dbReference type="ARBA" id="ARBA00022737"/>
    </source>
</evidence>
<evidence type="ECO:0000256" key="5">
    <source>
        <dbReference type="ARBA" id="ARBA00022553"/>
    </source>
</evidence>
<evidence type="ECO:0000256" key="9">
    <source>
        <dbReference type="ARBA" id="ARBA00022729"/>
    </source>
</evidence>
<evidence type="ECO:0000256" key="6">
    <source>
        <dbReference type="ARBA" id="ARBA00022614"/>
    </source>
</evidence>
<gene>
    <name evidence="22" type="ORF">M0R45_034352</name>
</gene>